<dbReference type="InterPro" id="IPR052907">
    <property type="entry name" value="Beta-lactamase/esterase"/>
</dbReference>
<keyword evidence="3" id="KW-0812">Transmembrane</keyword>
<evidence type="ECO:0000256" key="3">
    <source>
        <dbReference type="SAM" id="Phobius"/>
    </source>
</evidence>
<dbReference type="InterPro" id="IPR012338">
    <property type="entry name" value="Beta-lactam/transpept-like"/>
</dbReference>
<sequence length="926" mass="104953">MYTTSYYLVAISITFASFILWKLFGSKRKTSKLYVGGFTEREFESIREKFEDLLANERDGLALAVYVNNKLVVDLWGGFADRGAGRRWTEDTMTCVYSISKTFGYLVVAKLVSDGKLRYEDKVTKYWPEFGQHGKDVLTVEDVMNHKAGLIGFCKDITLEDSKDLDKVSKIIEESKPYWKPGSAPGYHAITFGFLADQIVRRVDPKKRTVAQFYHDEIHGKETEFYLGLPNEKFYRMSRITNPSITENFLAHVKHPLVLIGMLVSELTSKRKMYHVMAKSVSFLSVAHDEIFYNNPDVLATGNVAATGVGSARGVAKAVSEFFQGDILTAETKQLLSQPTEESNDIIDGWTTHKGHGCLYLPHPVYDKKYLLTCVGHGGQIALIDVENNISIALLRNGRPNKSKKSFRINHSMLRSRTLFFLLAFCVSAAKSNTQSNIHHLRLPRLQAERLVDLFIERNVGLQFDISQDDQTEAPLLSIEKNTFEEMLFRLSTSTSENFVRFYIKLEFRATGNRQKIYKINAPLNDRQFHKIIVVLNGNQLQIVENCHLLVKADDHDIDFSNTDSKETRVYVGEQNGDNAFHGQLREFTADTGNPIHAKCPELELFLDNPVSIQFTETSPKTTNSSLRGVDSDIESSSTVRYATSNGVGRMLADEATREYARLAERFDYLEGHLKHWNSVFQKFDTRIKKVELHLRGCQLDGRILSFGERHQYVQNCSECQCSSSGILHCGPIGCPRVDCAHPVHIHGNCCPECGKKCYYNGRSYENGEEVWPKQCVRCICDNGRMECQFKHATQCPVLTCPYQETPPNQCCPVCVNVDHCATNPCHSYANCESSQYGPTCKCNPGFFGNGTVCYDVDECLWDESAREQLGGCQKGESRRKFYVFRNARGIMDLKRGAQERPSLSLLIDRRFPVSFGVHFVFCLVL</sequence>
<keyword evidence="2" id="KW-0245">EGF-like domain</keyword>
<dbReference type="SUPFAM" id="SSF56601">
    <property type="entry name" value="beta-lactamase/transpeptidase-like"/>
    <property type="match status" value="1"/>
</dbReference>
<keyword evidence="7" id="KW-1185">Reference proteome</keyword>
<keyword evidence="3" id="KW-0472">Membrane</keyword>
<dbReference type="InterPro" id="IPR013320">
    <property type="entry name" value="ConA-like_dom_sf"/>
</dbReference>
<dbReference type="SMART" id="SM00214">
    <property type="entry name" value="VWC"/>
    <property type="match status" value="2"/>
</dbReference>
<dbReference type="EMBL" id="JAKKPZ010000002">
    <property type="protein sequence ID" value="KAI1725523.1"/>
    <property type="molecule type" value="Genomic_DNA"/>
</dbReference>
<accession>A0AAD4RC31</accession>
<dbReference type="Gene3D" id="2.10.25.10">
    <property type="entry name" value="Laminin"/>
    <property type="match status" value="1"/>
</dbReference>
<feature type="domain" description="VWFC" evidence="5">
    <location>
        <begin position="696"/>
        <end position="755"/>
    </location>
</feature>
<dbReference type="PROSITE" id="PS01186">
    <property type="entry name" value="EGF_2"/>
    <property type="match status" value="1"/>
</dbReference>
<keyword evidence="1" id="KW-1015">Disulfide bond</keyword>
<feature type="domain" description="EGF-like" evidence="4">
    <location>
        <begin position="817"/>
        <end position="855"/>
    </location>
</feature>
<dbReference type="PANTHER" id="PTHR43319:SF3">
    <property type="entry name" value="BETA-LACTAMASE-RELATED DOMAIN-CONTAINING PROTEIN"/>
    <property type="match status" value="1"/>
</dbReference>
<dbReference type="Proteomes" id="UP001201812">
    <property type="component" value="Unassembled WGS sequence"/>
</dbReference>
<evidence type="ECO:0000313" key="6">
    <source>
        <dbReference type="EMBL" id="KAI1725523.1"/>
    </source>
</evidence>
<dbReference type="Pfam" id="PF00144">
    <property type="entry name" value="Beta-lactamase"/>
    <property type="match status" value="1"/>
</dbReference>
<dbReference type="SUPFAM" id="SSF57196">
    <property type="entry name" value="EGF/Laminin"/>
    <property type="match status" value="1"/>
</dbReference>
<dbReference type="SUPFAM" id="SSF49899">
    <property type="entry name" value="Concanavalin A-like lectins/glucanases"/>
    <property type="match status" value="1"/>
</dbReference>
<comment type="caution">
    <text evidence="2">Lacks conserved residue(s) required for the propagation of feature annotation.</text>
</comment>
<organism evidence="6 7">
    <name type="scientific">Ditylenchus destructor</name>
    <dbReference type="NCBI Taxonomy" id="166010"/>
    <lineage>
        <taxon>Eukaryota</taxon>
        <taxon>Metazoa</taxon>
        <taxon>Ecdysozoa</taxon>
        <taxon>Nematoda</taxon>
        <taxon>Chromadorea</taxon>
        <taxon>Rhabditida</taxon>
        <taxon>Tylenchina</taxon>
        <taxon>Tylenchomorpha</taxon>
        <taxon>Sphaerularioidea</taxon>
        <taxon>Anguinidae</taxon>
        <taxon>Anguininae</taxon>
        <taxon>Ditylenchus</taxon>
    </lineage>
</organism>
<evidence type="ECO:0000256" key="2">
    <source>
        <dbReference type="PROSITE-ProRule" id="PRU00076"/>
    </source>
</evidence>
<gene>
    <name evidence="6" type="ORF">DdX_02183</name>
</gene>
<evidence type="ECO:0000313" key="7">
    <source>
        <dbReference type="Proteomes" id="UP001201812"/>
    </source>
</evidence>
<dbReference type="Gene3D" id="2.60.120.200">
    <property type="match status" value="1"/>
</dbReference>
<dbReference type="CDD" id="cd00053">
    <property type="entry name" value="EGF"/>
    <property type="match status" value="1"/>
</dbReference>
<dbReference type="PROSITE" id="PS50026">
    <property type="entry name" value="EGF_3"/>
    <property type="match status" value="1"/>
</dbReference>
<feature type="domain" description="VWFC" evidence="5">
    <location>
        <begin position="756"/>
        <end position="816"/>
    </location>
</feature>
<name>A0AAD4RC31_9BILA</name>
<dbReference type="AlphaFoldDB" id="A0AAD4RC31"/>
<reference evidence="6" key="1">
    <citation type="submission" date="2022-01" db="EMBL/GenBank/DDBJ databases">
        <title>Genome Sequence Resource for Two Populations of Ditylenchus destructor, the Migratory Endoparasitic Phytonematode.</title>
        <authorList>
            <person name="Zhang H."/>
            <person name="Lin R."/>
            <person name="Xie B."/>
        </authorList>
    </citation>
    <scope>NUCLEOTIDE SEQUENCE</scope>
    <source>
        <strain evidence="6">BazhouSP</strain>
    </source>
</reference>
<dbReference type="Gene3D" id="3.40.710.10">
    <property type="entry name" value="DD-peptidase/beta-lactamase superfamily"/>
    <property type="match status" value="1"/>
</dbReference>
<dbReference type="PROSITE" id="PS50184">
    <property type="entry name" value="VWFC_2"/>
    <property type="match status" value="2"/>
</dbReference>
<dbReference type="SUPFAM" id="SSF57603">
    <property type="entry name" value="FnI-like domain"/>
    <property type="match status" value="2"/>
</dbReference>
<dbReference type="PANTHER" id="PTHR43319">
    <property type="entry name" value="BETA-LACTAMASE-RELATED"/>
    <property type="match status" value="1"/>
</dbReference>
<dbReference type="InterPro" id="IPR001007">
    <property type="entry name" value="VWF_dom"/>
</dbReference>
<feature type="transmembrane region" description="Helical" evidence="3">
    <location>
        <begin position="6"/>
        <end position="24"/>
    </location>
</feature>
<dbReference type="InterPro" id="IPR001466">
    <property type="entry name" value="Beta-lactam-related"/>
</dbReference>
<evidence type="ECO:0000259" key="5">
    <source>
        <dbReference type="PROSITE" id="PS50184"/>
    </source>
</evidence>
<evidence type="ECO:0000256" key="1">
    <source>
        <dbReference type="ARBA" id="ARBA00023157"/>
    </source>
</evidence>
<protein>
    <submittedName>
        <fullName evidence="6">Beta-lactamase domain-containing protein</fullName>
    </submittedName>
</protein>
<proteinExistence type="predicted"/>
<comment type="caution">
    <text evidence="6">The sequence shown here is derived from an EMBL/GenBank/DDBJ whole genome shotgun (WGS) entry which is preliminary data.</text>
</comment>
<keyword evidence="3" id="KW-1133">Transmembrane helix</keyword>
<dbReference type="InterPro" id="IPR000742">
    <property type="entry name" value="EGF"/>
</dbReference>
<evidence type="ECO:0000259" key="4">
    <source>
        <dbReference type="PROSITE" id="PS50026"/>
    </source>
</evidence>
<dbReference type="Pfam" id="PF23334">
    <property type="entry name" value="VWC2L_2nd"/>
    <property type="match status" value="2"/>
</dbReference>
<dbReference type="Gene3D" id="6.20.200.20">
    <property type="match status" value="2"/>
</dbReference>